<keyword evidence="2" id="KW-1185">Reference proteome</keyword>
<protein>
    <submittedName>
        <fullName evidence="1">Uncharacterized protein</fullName>
    </submittedName>
</protein>
<organism evidence="1 2">
    <name type="scientific">Pneumocystis oryctolagi</name>
    <dbReference type="NCBI Taxonomy" id="42067"/>
    <lineage>
        <taxon>Eukaryota</taxon>
        <taxon>Fungi</taxon>
        <taxon>Dikarya</taxon>
        <taxon>Ascomycota</taxon>
        <taxon>Taphrinomycotina</taxon>
        <taxon>Pneumocystomycetes</taxon>
        <taxon>Pneumocystaceae</taxon>
        <taxon>Pneumocystis</taxon>
    </lineage>
</organism>
<name>A0ACB7CCF4_9ASCO</name>
<accession>A0ACB7CCF4</accession>
<evidence type="ECO:0000313" key="2">
    <source>
        <dbReference type="Proteomes" id="UP000768646"/>
    </source>
</evidence>
<dbReference type="Proteomes" id="UP000768646">
    <property type="component" value="Unassembled WGS sequence"/>
</dbReference>
<evidence type="ECO:0000313" key="1">
    <source>
        <dbReference type="EMBL" id="KAG4304623.1"/>
    </source>
</evidence>
<proteinExistence type="predicted"/>
<sequence>MSKDLKQIENQIKVLNQLDECFSKLQNTLKTKLNESFIQSHKNLTLENNLSKEIENFKEELKKLQEKKCILDKNISTKYYELYEEIMNERKKIKQDINKLTALKEDDFKNLKIEKEYFDKEIKNKELDALEEFKHKLSKIVENIK</sequence>
<reference evidence="1 2" key="1">
    <citation type="journal article" date="2021" name="Commun. Biol.">
        <title>Genomic insights into the host specific adaptation of the Pneumocystis genus.</title>
        <authorList>
            <person name="Cisse O.H."/>
            <person name="Ma L."/>
            <person name="Dekker J.P."/>
            <person name="Khil P.P."/>
            <person name="Youn J.-H."/>
            <person name="Brenchley J.M."/>
            <person name="Blair R."/>
            <person name="Pahar B."/>
            <person name="Chabe M."/>
            <person name="Van Rompay K.K.A."/>
            <person name="Keesler R."/>
            <person name="Sukura A."/>
            <person name="Hirsch V."/>
            <person name="Kutty G."/>
            <person name="Liu Y."/>
            <person name="Peng L."/>
            <person name="Chen J."/>
            <person name="Song J."/>
            <person name="Weissenbacher-Lang C."/>
            <person name="Xu J."/>
            <person name="Upham N.S."/>
            <person name="Stajich J.E."/>
            <person name="Cuomo C.A."/>
            <person name="Cushion M.T."/>
            <person name="Kovacs J.A."/>
        </authorList>
    </citation>
    <scope>NUCLEOTIDE SEQUENCE [LARGE SCALE GENOMIC DNA]</scope>
    <source>
        <strain evidence="1 2">RABM</strain>
    </source>
</reference>
<dbReference type="EMBL" id="JABTEG010000007">
    <property type="protein sequence ID" value="KAG4304623.1"/>
    <property type="molecule type" value="Genomic_DNA"/>
</dbReference>
<comment type="caution">
    <text evidence="1">The sequence shown here is derived from an EMBL/GenBank/DDBJ whole genome shotgun (WGS) entry which is preliminary data.</text>
</comment>
<gene>
    <name evidence="1" type="ORF">PORY_002016</name>
</gene>